<evidence type="ECO:0000313" key="6">
    <source>
        <dbReference type="Proteomes" id="UP000492821"/>
    </source>
</evidence>
<evidence type="ECO:0000256" key="5">
    <source>
        <dbReference type="SAM" id="MobiDB-lite"/>
    </source>
</evidence>
<evidence type="ECO:0000256" key="3">
    <source>
        <dbReference type="ARBA" id="ARBA00022927"/>
    </source>
</evidence>
<evidence type="ECO:0000256" key="2">
    <source>
        <dbReference type="ARBA" id="ARBA00022448"/>
    </source>
</evidence>
<keyword evidence="6" id="KW-1185">Reference proteome</keyword>
<dbReference type="Proteomes" id="UP000492821">
    <property type="component" value="Unassembled WGS sequence"/>
</dbReference>
<accession>A0A7E4VSN2</accession>
<sequence length="303" mass="33435">MTDNEAKARAKLAEAEKKAKKGGFLGFLSSTSPDEIADLYIQAGNLFKIAKKWKEAGQAFERAAGSYDADGKHNTAMQYGEAGNCYRKVDPEKAVESILRAAEIYTDMGRFTMAAKNHTTVAEIYDSEAPNKEKAMEHYAKAADFYKGEEQRSTATKSLEKVGAYAAELGQLRKAIETFEEIAVWQADHSTLKYAAKNNFFKALLCYLNLDALDTQHALKRYEDQSPSFSESRECKLIKELVTAIEAGDADGFSDAVKQYDKISRLDDWATHMLLQAKKKIPGAAADSSHPAPVGDLEEGDLC</sequence>
<reference evidence="6" key="1">
    <citation type="journal article" date="2013" name="Genetics">
        <title>The draft genome and transcriptome of Panagrellus redivivus are shaped by the harsh demands of a free-living lifestyle.</title>
        <authorList>
            <person name="Srinivasan J."/>
            <person name="Dillman A.R."/>
            <person name="Macchietto M.G."/>
            <person name="Heikkinen L."/>
            <person name="Lakso M."/>
            <person name="Fracchia K.M."/>
            <person name="Antoshechkin I."/>
            <person name="Mortazavi A."/>
            <person name="Wong G."/>
            <person name="Sternberg P.W."/>
        </authorList>
    </citation>
    <scope>NUCLEOTIDE SEQUENCE [LARGE SCALE GENOMIC DNA]</scope>
    <source>
        <strain evidence="6">MT8872</strain>
    </source>
</reference>
<organism evidence="6 7">
    <name type="scientific">Panagrellus redivivus</name>
    <name type="common">Microworm</name>
    <dbReference type="NCBI Taxonomy" id="6233"/>
    <lineage>
        <taxon>Eukaryota</taxon>
        <taxon>Metazoa</taxon>
        <taxon>Ecdysozoa</taxon>
        <taxon>Nematoda</taxon>
        <taxon>Chromadorea</taxon>
        <taxon>Rhabditida</taxon>
        <taxon>Tylenchina</taxon>
        <taxon>Panagrolaimomorpha</taxon>
        <taxon>Panagrolaimoidea</taxon>
        <taxon>Panagrolaimidae</taxon>
        <taxon>Panagrellus</taxon>
    </lineage>
</organism>
<dbReference type="GO" id="GO:0035494">
    <property type="term" value="P:SNARE complex disassembly"/>
    <property type="evidence" value="ECO:0007669"/>
    <property type="project" value="TreeGrafter"/>
</dbReference>
<keyword evidence="4" id="KW-0931">ER-Golgi transport</keyword>
<dbReference type="PANTHER" id="PTHR13768">
    <property type="entry name" value="SOLUBLE NSF ATTACHMENT PROTEIN SNAP"/>
    <property type="match status" value="1"/>
</dbReference>
<dbReference type="GO" id="GO:0006886">
    <property type="term" value="P:intracellular protein transport"/>
    <property type="evidence" value="ECO:0007669"/>
    <property type="project" value="UniProtKB-UniRule"/>
</dbReference>
<dbReference type="CDD" id="cd15832">
    <property type="entry name" value="SNAP"/>
    <property type="match status" value="1"/>
</dbReference>
<name>A0A7E4VSN2_PANRE</name>
<keyword evidence="4" id="KW-0472">Membrane</keyword>
<feature type="region of interest" description="Disordered" evidence="5">
    <location>
        <begin position="284"/>
        <end position="303"/>
    </location>
</feature>
<dbReference type="PANTHER" id="PTHR13768:SF8">
    <property type="entry name" value="ALPHA-SOLUBLE NSF ATTACHMENT PROTEIN"/>
    <property type="match status" value="1"/>
</dbReference>
<dbReference type="GO" id="GO:0005774">
    <property type="term" value="C:vacuolar membrane"/>
    <property type="evidence" value="ECO:0007669"/>
    <property type="project" value="TreeGrafter"/>
</dbReference>
<reference evidence="7" key="2">
    <citation type="submission" date="2020-10" db="UniProtKB">
        <authorList>
            <consortium name="WormBaseParasite"/>
        </authorList>
    </citation>
    <scope>IDENTIFICATION</scope>
</reference>
<dbReference type="SUPFAM" id="SSF48452">
    <property type="entry name" value="TPR-like"/>
    <property type="match status" value="1"/>
</dbReference>
<comment type="subcellular location">
    <subcellularLocation>
        <location evidence="4">Membrane</location>
        <topology evidence="4">Peripheral membrane protein</topology>
    </subcellularLocation>
</comment>
<dbReference type="InterPro" id="IPR011990">
    <property type="entry name" value="TPR-like_helical_dom_sf"/>
</dbReference>
<dbReference type="PRINTS" id="PR00448">
    <property type="entry name" value="NSFATTACHMNT"/>
</dbReference>
<protein>
    <submittedName>
        <fullName evidence="7">Alpha-soluble NSF attachment protein</fullName>
    </submittedName>
</protein>
<keyword evidence="2 4" id="KW-0813">Transport</keyword>
<proteinExistence type="inferred from homology"/>
<evidence type="ECO:0000256" key="4">
    <source>
        <dbReference type="RuleBase" id="RU367013"/>
    </source>
</evidence>
<comment type="similarity">
    <text evidence="1 4">Belongs to the SNAP family.</text>
</comment>
<dbReference type="GO" id="GO:0031201">
    <property type="term" value="C:SNARE complex"/>
    <property type="evidence" value="ECO:0007669"/>
    <property type="project" value="TreeGrafter"/>
</dbReference>
<dbReference type="Pfam" id="PF14938">
    <property type="entry name" value="SNAP"/>
    <property type="match status" value="1"/>
</dbReference>
<dbReference type="GO" id="GO:0019905">
    <property type="term" value="F:syntaxin binding"/>
    <property type="evidence" value="ECO:0007669"/>
    <property type="project" value="TreeGrafter"/>
</dbReference>
<dbReference type="GO" id="GO:0005483">
    <property type="term" value="F:soluble NSF attachment protein activity"/>
    <property type="evidence" value="ECO:0007669"/>
    <property type="project" value="TreeGrafter"/>
</dbReference>
<comment type="function">
    <text evidence="4">Required for vesicular transport between the endoplasmic reticulum and the Golgi apparatus.</text>
</comment>
<dbReference type="Gene3D" id="1.25.40.10">
    <property type="entry name" value="Tetratricopeptide repeat domain"/>
    <property type="match status" value="1"/>
</dbReference>
<dbReference type="WBParaSite" id="Pan_g23702.t1">
    <property type="protein sequence ID" value="Pan_g23702.t1"/>
    <property type="gene ID" value="Pan_g23702"/>
</dbReference>
<evidence type="ECO:0000313" key="7">
    <source>
        <dbReference type="WBParaSite" id="Pan_g23702.t1"/>
    </source>
</evidence>
<dbReference type="AlphaFoldDB" id="A0A7E4VSN2"/>
<dbReference type="InterPro" id="IPR000744">
    <property type="entry name" value="NSF_attach"/>
</dbReference>
<keyword evidence="3 4" id="KW-0653">Protein transport</keyword>
<evidence type="ECO:0000256" key="1">
    <source>
        <dbReference type="ARBA" id="ARBA00010050"/>
    </source>
</evidence>